<proteinExistence type="inferred from homology"/>
<dbReference type="InterPro" id="IPR020846">
    <property type="entry name" value="MFS_dom"/>
</dbReference>
<dbReference type="PANTHER" id="PTHR10924:SF4">
    <property type="entry name" value="GH15861P"/>
    <property type="match status" value="1"/>
</dbReference>
<feature type="transmembrane region" description="Helical" evidence="18">
    <location>
        <begin position="120"/>
        <end position="138"/>
    </location>
</feature>
<evidence type="ECO:0000313" key="21">
    <source>
        <dbReference type="Proteomes" id="UP001107558"/>
    </source>
</evidence>
<dbReference type="Proteomes" id="UP001107558">
    <property type="component" value="Chromosome 2"/>
</dbReference>
<dbReference type="InterPro" id="IPR036259">
    <property type="entry name" value="MFS_trans_sf"/>
</dbReference>
<comment type="similarity">
    <text evidence="14">Belongs to the major facilitator superfamily. Feline leukemia virus subgroup C receptor (TC 2.A.1.28.1) family.</text>
</comment>
<comment type="catalytic activity">
    <reaction evidence="13">
        <text>ethanolamine(in) = ethanolamine(out)</text>
        <dbReference type="Rhea" id="RHEA:32747"/>
        <dbReference type="ChEBI" id="CHEBI:57603"/>
    </reaction>
</comment>
<feature type="transmembrane region" description="Helical" evidence="18">
    <location>
        <begin position="436"/>
        <end position="456"/>
    </location>
</feature>
<dbReference type="InterPro" id="IPR049680">
    <property type="entry name" value="FLVCR1-2_SLC49-like"/>
</dbReference>
<feature type="transmembrane region" description="Helical" evidence="18">
    <location>
        <begin position="371"/>
        <end position="390"/>
    </location>
</feature>
<keyword evidence="21" id="KW-1185">Reference proteome</keyword>
<keyword evidence="10" id="KW-0325">Glycoprotein</keyword>
<evidence type="ECO:0000256" key="17">
    <source>
        <dbReference type="ARBA" id="ARBA00080886"/>
    </source>
</evidence>
<dbReference type="GO" id="GO:0043249">
    <property type="term" value="P:erythrocyte maturation"/>
    <property type="evidence" value="ECO:0007669"/>
    <property type="project" value="UniProtKB-KW"/>
</dbReference>
<dbReference type="GO" id="GO:0097037">
    <property type="term" value="P:heme export"/>
    <property type="evidence" value="ECO:0007669"/>
    <property type="project" value="TreeGrafter"/>
</dbReference>
<evidence type="ECO:0000256" key="14">
    <source>
        <dbReference type="ARBA" id="ARBA00046338"/>
    </source>
</evidence>
<evidence type="ECO:0000256" key="2">
    <source>
        <dbReference type="ARBA" id="ARBA00022448"/>
    </source>
</evidence>
<feature type="transmembrane region" description="Helical" evidence="18">
    <location>
        <begin position="220"/>
        <end position="240"/>
    </location>
</feature>
<comment type="catalytic activity">
    <reaction evidence="11">
        <text>heme b(in) = heme b(out)</text>
        <dbReference type="Rhea" id="RHEA:75443"/>
        <dbReference type="ChEBI" id="CHEBI:60344"/>
    </reaction>
</comment>
<dbReference type="CDD" id="cd17398">
    <property type="entry name" value="MFS_FLVCR_like"/>
    <property type="match status" value="1"/>
</dbReference>
<accession>A0A9J6C742</accession>
<evidence type="ECO:0000256" key="15">
    <source>
        <dbReference type="ARBA" id="ARBA00060240"/>
    </source>
</evidence>
<dbReference type="GO" id="GO:0020037">
    <property type="term" value="F:heme binding"/>
    <property type="evidence" value="ECO:0007669"/>
    <property type="project" value="TreeGrafter"/>
</dbReference>
<feature type="transmembrane region" description="Helical" evidence="18">
    <location>
        <begin position="277"/>
        <end position="296"/>
    </location>
</feature>
<comment type="caution">
    <text evidence="20">The sequence shown here is derived from an EMBL/GenBank/DDBJ whole genome shotgun (WGS) entry which is preliminary data.</text>
</comment>
<evidence type="ECO:0000256" key="12">
    <source>
        <dbReference type="ARBA" id="ARBA00036811"/>
    </source>
</evidence>
<feature type="transmembrane region" description="Helical" evidence="18">
    <location>
        <begin position="93"/>
        <end position="113"/>
    </location>
</feature>
<comment type="catalytic activity">
    <reaction evidence="12">
        <text>choline(out) = choline(in)</text>
        <dbReference type="Rhea" id="RHEA:32751"/>
        <dbReference type="ChEBI" id="CHEBI:15354"/>
    </reaction>
</comment>
<evidence type="ECO:0000256" key="16">
    <source>
        <dbReference type="ARBA" id="ARBA00068050"/>
    </source>
</evidence>
<dbReference type="PANTHER" id="PTHR10924">
    <property type="entry name" value="MAJOR FACILITATOR SUPERFAMILY PROTEIN-RELATED"/>
    <property type="match status" value="1"/>
</dbReference>
<evidence type="ECO:0000259" key="19">
    <source>
        <dbReference type="PROSITE" id="PS50850"/>
    </source>
</evidence>
<dbReference type="PROSITE" id="PS50850">
    <property type="entry name" value="MFS"/>
    <property type="match status" value="1"/>
</dbReference>
<dbReference type="Gene3D" id="1.20.1250.20">
    <property type="entry name" value="MFS general substrate transporter like domains"/>
    <property type="match status" value="1"/>
</dbReference>
<dbReference type="GO" id="GO:0005886">
    <property type="term" value="C:plasma membrane"/>
    <property type="evidence" value="ECO:0007669"/>
    <property type="project" value="UniProtKB-SubCell"/>
</dbReference>
<reference evidence="20" key="1">
    <citation type="submission" date="2021-03" db="EMBL/GenBank/DDBJ databases">
        <title>Chromosome level genome of the anhydrobiotic midge Polypedilum vanderplanki.</title>
        <authorList>
            <person name="Yoshida Y."/>
            <person name="Kikawada T."/>
            <person name="Gusev O."/>
        </authorList>
    </citation>
    <scope>NUCLEOTIDE SEQUENCE</scope>
    <source>
        <strain evidence="20">NIAS01</strain>
        <tissue evidence="20">Whole body or cell culture</tissue>
    </source>
</reference>
<evidence type="ECO:0000256" key="18">
    <source>
        <dbReference type="SAM" id="Phobius"/>
    </source>
</evidence>
<evidence type="ECO:0000256" key="10">
    <source>
        <dbReference type="ARBA" id="ARBA00023180"/>
    </source>
</evidence>
<dbReference type="SUPFAM" id="SSF103473">
    <property type="entry name" value="MFS general substrate transporter"/>
    <property type="match status" value="1"/>
</dbReference>
<feature type="transmembrane region" description="Helical" evidence="18">
    <location>
        <begin position="348"/>
        <end position="365"/>
    </location>
</feature>
<dbReference type="EMBL" id="JADBJN010000002">
    <property type="protein sequence ID" value="KAG5677635.1"/>
    <property type="molecule type" value="Genomic_DNA"/>
</dbReference>
<evidence type="ECO:0000256" key="4">
    <source>
        <dbReference type="ARBA" id="ARBA00022553"/>
    </source>
</evidence>
<keyword evidence="9" id="KW-0675">Receptor</keyword>
<evidence type="ECO:0000256" key="11">
    <source>
        <dbReference type="ARBA" id="ARBA00035075"/>
    </source>
</evidence>
<dbReference type="FunFam" id="1.20.1250.20:FF:000184">
    <property type="entry name" value="Feline leukemia virus subgroup C receptor-related protein 1"/>
    <property type="match status" value="1"/>
</dbReference>
<keyword evidence="3" id="KW-1003">Cell membrane</keyword>
<dbReference type="InterPro" id="IPR011701">
    <property type="entry name" value="MFS"/>
</dbReference>
<dbReference type="AlphaFoldDB" id="A0A9J6C742"/>
<feature type="transmembrane region" description="Helical" evidence="18">
    <location>
        <begin position="179"/>
        <end position="200"/>
    </location>
</feature>
<keyword evidence="8 18" id="KW-0472">Membrane</keyword>
<keyword evidence="7" id="KW-0265">Erythrocyte maturation</keyword>
<feature type="transmembrane region" description="Helical" evidence="18">
    <location>
        <begin position="411"/>
        <end position="430"/>
    </location>
</feature>
<evidence type="ECO:0000256" key="9">
    <source>
        <dbReference type="ARBA" id="ARBA00023170"/>
    </source>
</evidence>
<evidence type="ECO:0000256" key="1">
    <source>
        <dbReference type="ARBA" id="ARBA00004651"/>
    </source>
</evidence>
<feature type="transmembrane region" description="Helical" evidence="18">
    <location>
        <begin position="53"/>
        <end position="73"/>
    </location>
</feature>
<comment type="function">
    <text evidence="15">Uniporter that mediates the transport of extracellular choline and ethanolamine into cells, thereby playing a key role in phospholipid biosynthesis. Choline and ethanolamine are the precursors of phosphatidylcholine and phosphatidylethanolamine, respectively, the two most abundant phospholipids. Transport is not coupled with proton transport and is exclusively driven by the choline (or ethanolamine) gradient across the plasma membrane. Also acts as a heme b transporter that mediates heme efflux from the cytoplasm to the extracellular compartment.</text>
</comment>
<dbReference type="GO" id="GO:0006783">
    <property type="term" value="P:heme biosynthetic process"/>
    <property type="evidence" value="ECO:0007669"/>
    <property type="project" value="UniProtKB-ARBA"/>
</dbReference>
<organism evidence="20 21">
    <name type="scientific">Polypedilum vanderplanki</name>
    <name type="common">Sleeping chironomid midge</name>
    <dbReference type="NCBI Taxonomy" id="319348"/>
    <lineage>
        <taxon>Eukaryota</taxon>
        <taxon>Metazoa</taxon>
        <taxon>Ecdysozoa</taxon>
        <taxon>Arthropoda</taxon>
        <taxon>Hexapoda</taxon>
        <taxon>Insecta</taxon>
        <taxon>Pterygota</taxon>
        <taxon>Neoptera</taxon>
        <taxon>Endopterygota</taxon>
        <taxon>Diptera</taxon>
        <taxon>Nematocera</taxon>
        <taxon>Chironomoidea</taxon>
        <taxon>Chironomidae</taxon>
        <taxon>Chironominae</taxon>
        <taxon>Polypedilum</taxon>
        <taxon>Polypedilum</taxon>
    </lineage>
</organism>
<name>A0A9J6C742_POLVA</name>
<dbReference type="Pfam" id="PF07690">
    <property type="entry name" value="MFS_1"/>
    <property type="match status" value="1"/>
</dbReference>
<feature type="domain" description="Major facilitator superfamily (MFS) profile" evidence="19">
    <location>
        <begin position="50"/>
        <end position="461"/>
    </location>
</feature>
<keyword evidence="6 18" id="KW-1133">Transmembrane helix</keyword>
<evidence type="ECO:0000256" key="3">
    <source>
        <dbReference type="ARBA" id="ARBA00022475"/>
    </source>
</evidence>
<evidence type="ECO:0000256" key="6">
    <source>
        <dbReference type="ARBA" id="ARBA00022989"/>
    </source>
</evidence>
<gene>
    <name evidence="20" type="ORF">PVAND_007376</name>
</gene>
<evidence type="ECO:0000256" key="13">
    <source>
        <dbReference type="ARBA" id="ARBA00045087"/>
    </source>
</evidence>
<dbReference type="GO" id="GO:0031966">
    <property type="term" value="C:mitochondrial membrane"/>
    <property type="evidence" value="ECO:0007669"/>
    <property type="project" value="UniProtKB-ARBA"/>
</dbReference>
<keyword evidence="4" id="KW-0597">Phosphoprotein</keyword>
<feature type="transmembrane region" description="Helical" evidence="18">
    <location>
        <begin position="316"/>
        <end position="336"/>
    </location>
</feature>
<comment type="subcellular location">
    <subcellularLocation>
        <location evidence="1">Cell membrane</location>
        <topology evidence="1">Multi-pass membrane protein</topology>
    </subcellularLocation>
</comment>
<dbReference type="OrthoDB" id="422206at2759"/>
<keyword evidence="2" id="KW-0813">Transport</keyword>
<evidence type="ECO:0000313" key="20">
    <source>
        <dbReference type="EMBL" id="KAG5677635.1"/>
    </source>
</evidence>
<evidence type="ECO:0000256" key="8">
    <source>
        <dbReference type="ARBA" id="ARBA00023136"/>
    </source>
</evidence>
<keyword evidence="5 18" id="KW-0812">Transmembrane</keyword>
<sequence>MQETESMDLKHSDSVVDSFIPNSKSTDLIKPSKSGNLDNQPASGEFRVYTRRWIVLAIFVFYSASNAMQWIQFSIIANIVQKYYGISSSWVDWTSMIYMILYIPLVFPGSWILDKLGLRMAAIFGCLGTCLGAWIKVLGVHPNLFYVAFIGQSVVAASQVFILSLPAKLAAVWFGNNQVSSACSIGVFGNQLGIAVGFVLPPILVKNHDDLNLIGQDLQFMFYSVAGFTTLLVVLVVLFFQRSPPTPPSQSAALAEQPKPNQSSPFLHSIKNLICNINYTLLLISYGMNVGVFYAISTLLNQIVLFHYPGAEEDAGRIGLCIVVAGMLGSVCCGIILDKTHRFKETTLGVYIFTMIGMFIYTFTLNTGYIFVVYVTSALLGFAMTGYLPVGFEFAAELTYPEPEGTSSGMLNAGAQVFGILFTMLYSELLENFGDITANLVMAVFLIIGSIITAFIKSDLRRQNAHQMPTTPTA</sequence>
<feature type="transmembrane region" description="Helical" evidence="18">
    <location>
        <begin position="144"/>
        <end position="167"/>
    </location>
</feature>
<evidence type="ECO:0000256" key="5">
    <source>
        <dbReference type="ARBA" id="ARBA00022692"/>
    </source>
</evidence>
<protein>
    <recommendedName>
        <fullName evidence="16">Choline/ethanolamine transporter FLVCR1</fullName>
    </recommendedName>
    <alternativeName>
        <fullName evidence="17">Heme transporter FLVCR1</fullName>
    </alternativeName>
</protein>
<dbReference type="GO" id="GO:0015232">
    <property type="term" value="F:heme transmembrane transporter activity"/>
    <property type="evidence" value="ECO:0007669"/>
    <property type="project" value="UniProtKB-ARBA"/>
</dbReference>
<evidence type="ECO:0000256" key="7">
    <source>
        <dbReference type="ARBA" id="ARBA00023057"/>
    </source>
</evidence>